<dbReference type="PANTHER" id="PTHR42790:SF19">
    <property type="entry name" value="KYNURENINE_ALPHA-AMINOADIPATE AMINOTRANSFERASE, MITOCHONDRIAL"/>
    <property type="match status" value="1"/>
</dbReference>
<evidence type="ECO:0000256" key="2">
    <source>
        <dbReference type="ARBA" id="ARBA00022576"/>
    </source>
</evidence>
<dbReference type="SUPFAM" id="SSF53383">
    <property type="entry name" value="PLP-dependent transferases"/>
    <property type="match status" value="1"/>
</dbReference>
<accession>A0ABY7AI82</accession>
<organism evidence="6 7">
    <name type="scientific">Catenovulum adriaticum</name>
    <dbReference type="NCBI Taxonomy" id="2984846"/>
    <lineage>
        <taxon>Bacteria</taxon>
        <taxon>Pseudomonadati</taxon>
        <taxon>Pseudomonadota</taxon>
        <taxon>Gammaproteobacteria</taxon>
        <taxon>Alteromonadales</taxon>
        <taxon>Alteromonadaceae</taxon>
        <taxon>Catenovulum</taxon>
    </lineage>
</organism>
<evidence type="ECO:0000256" key="1">
    <source>
        <dbReference type="ARBA" id="ARBA00001933"/>
    </source>
</evidence>
<dbReference type="EMBL" id="CP109965">
    <property type="protein sequence ID" value="WAJ69224.1"/>
    <property type="molecule type" value="Genomic_DNA"/>
</dbReference>
<sequence>MKIAKSLQQIQPSYIREILAAAQTQGVISLAGGLPDGESFPLDLMEDSLNTLAASPQLFQYGHTAGYAPLLDYFKQTEQQPGHHSAIVCTGSQQALDLIARAFLNPNDIVVMEAPSYLGALQVFGLAQANVQSIQQRADGPDLAQLEAKFATGEVVMFYAVPDFHNPTGVCWSLEVRQKVAQLCIQYNVTLIEDVPYRELRFNGQALPLTSSFCPDNSLVLRSFSKIATPGIRLGLLTGKTDWINPLIKVKQSSDLHSSVPMQAVLLDLLKHPNFDKHLAKLRDLYQKRYLALTEQLSQKLPAGCQFNTVDGGMFIWLTVPDCNTYQLAQAAIDNNVAVVPSAVFYQQGETVEPALRLNFTNASESELATAVDRLVTAINESCKPI</sequence>
<gene>
    <name evidence="6" type="ORF">OLW01_08500</name>
</gene>
<feature type="domain" description="Aminotransferase class I/classII large" evidence="5">
    <location>
        <begin position="52"/>
        <end position="375"/>
    </location>
</feature>
<evidence type="ECO:0000313" key="7">
    <source>
        <dbReference type="Proteomes" id="UP001163726"/>
    </source>
</evidence>
<dbReference type="GO" id="GO:0008483">
    <property type="term" value="F:transaminase activity"/>
    <property type="evidence" value="ECO:0007669"/>
    <property type="project" value="UniProtKB-KW"/>
</dbReference>
<evidence type="ECO:0000259" key="5">
    <source>
        <dbReference type="Pfam" id="PF00155"/>
    </source>
</evidence>
<reference evidence="6" key="1">
    <citation type="submission" date="2022-10" db="EMBL/GenBank/DDBJ databases">
        <title>Catenovulum adriacola sp. nov. isolated in the Harbour of Susak.</title>
        <authorList>
            <person name="Schoch T."/>
            <person name="Reich S.J."/>
            <person name="Stoeferle S."/>
            <person name="Flaiz M."/>
            <person name="Kazda M."/>
            <person name="Riedel C.U."/>
            <person name="Duerre P."/>
        </authorList>
    </citation>
    <scope>NUCLEOTIDE SEQUENCE</scope>
    <source>
        <strain evidence="6">TS8</strain>
    </source>
</reference>
<dbReference type="CDD" id="cd00609">
    <property type="entry name" value="AAT_like"/>
    <property type="match status" value="1"/>
</dbReference>
<dbReference type="Pfam" id="PF00155">
    <property type="entry name" value="Aminotran_1_2"/>
    <property type="match status" value="1"/>
</dbReference>
<keyword evidence="4" id="KW-0663">Pyridoxal phosphate</keyword>
<dbReference type="RefSeq" id="WP_268073416.1">
    <property type="nucleotide sequence ID" value="NZ_CP109965.1"/>
</dbReference>
<evidence type="ECO:0000313" key="6">
    <source>
        <dbReference type="EMBL" id="WAJ69224.1"/>
    </source>
</evidence>
<keyword evidence="2 6" id="KW-0032">Aminotransferase</keyword>
<dbReference type="InterPro" id="IPR015422">
    <property type="entry name" value="PyrdxlP-dep_Trfase_small"/>
</dbReference>
<protein>
    <submittedName>
        <fullName evidence="6">PLP-dependent aminotransferase family protein</fullName>
    </submittedName>
</protein>
<keyword evidence="3" id="KW-0808">Transferase</keyword>
<dbReference type="Proteomes" id="UP001163726">
    <property type="component" value="Chromosome"/>
</dbReference>
<dbReference type="InterPro" id="IPR050859">
    <property type="entry name" value="Class-I_PLP-dep_aminotransf"/>
</dbReference>
<comment type="cofactor">
    <cofactor evidence="1">
        <name>pyridoxal 5'-phosphate</name>
        <dbReference type="ChEBI" id="CHEBI:597326"/>
    </cofactor>
</comment>
<dbReference type="InterPro" id="IPR015424">
    <property type="entry name" value="PyrdxlP-dep_Trfase"/>
</dbReference>
<keyword evidence="7" id="KW-1185">Reference proteome</keyword>
<name>A0ABY7AI82_9ALTE</name>
<dbReference type="Gene3D" id="3.90.1150.10">
    <property type="entry name" value="Aspartate Aminotransferase, domain 1"/>
    <property type="match status" value="1"/>
</dbReference>
<proteinExistence type="predicted"/>
<evidence type="ECO:0000256" key="3">
    <source>
        <dbReference type="ARBA" id="ARBA00022679"/>
    </source>
</evidence>
<dbReference type="InterPro" id="IPR015421">
    <property type="entry name" value="PyrdxlP-dep_Trfase_major"/>
</dbReference>
<dbReference type="PANTHER" id="PTHR42790">
    <property type="entry name" value="AMINOTRANSFERASE"/>
    <property type="match status" value="1"/>
</dbReference>
<evidence type="ECO:0000256" key="4">
    <source>
        <dbReference type="ARBA" id="ARBA00022898"/>
    </source>
</evidence>
<dbReference type="Gene3D" id="3.40.640.10">
    <property type="entry name" value="Type I PLP-dependent aspartate aminotransferase-like (Major domain)"/>
    <property type="match status" value="1"/>
</dbReference>
<dbReference type="InterPro" id="IPR004839">
    <property type="entry name" value="Aminotransferase_I/II_large"/>
</dbReference>